<dbReference type="InterPro" id="IPR011989">
    <property type="entry name" value="ARM-like"/>
</dbReference>
<evidence type="ECO:0008006" key="3">
    <source>
        <dbReference type="Google" id="ProtNLM"/>
    </source>
</evidence>
<dbReference type="EMBL" id="JALDAW010000011">
    <property type="protein sequence ID" value="MDY5167523.1"/>
    <property type="molecule type" value="Genomic_DNA"/>
</dbReference>
<dbReference type="SUPFAM" id="SSF48371">
    <property type="entry name" value="ARM repeat"/>
    <property type="match status" value="1"/>
</dbReference>
<evidence type="ECO:0000313" key="1">
    <source>
        <dbReference type="EMBL" id="MDY5167523.1"/>
    </source>
</evidence>
<comment type="caution">
    <text evidence="1">The sequence shown here is derived from an EMBL/GenBank/DDBJ whole genome shotgun (WGS) entry which is preliminary data.</text>
</comment>
<dbReference type="InterPro" id="IPR016024">
    <property type="entry name" value="ARM-type_fold"/>
</dbReference>
<dbReference type="AlphaFoldDB" id="A0AB35UI33"/>
<proteinExistence type="predicted"/>
<dbReference type="Gene3D" id="1.25.10.10">
    <property type="entry name" value="Leucine-rich Repeat Variant"/>
    <property type="match status" value="1"/>
</dbReference>
<dbReference type="RefSeq" id="WP_320883227.1">
    <property type="nucleotide sequence ID" value="NZ_BAABZA010000001.1"/>
</dbReference>
<name>A0AB35UI33_9FIRM</name>
<reference evidence="1" key="1">
    <citation type="submission" date="2022-03" db="EMBL/GenBank/DDBJ databases">
        <title>First case of bacteraemia caused by Dielma fastidiosa in a patient hospitalised with diverticulitis.</title>
        <authorList>
            <person name="Forman-Ankjaer B."/>
            <person name="Hvid-Jensen F."/>
            <person name="Kobel C.M."/>
            <person name="Greve T."/>
        </authorList>
    </citation>
    <scope>NUCLEOTIDE SEQUENCE</scope>
    <source>
        <strain evidence="1">AUH_DF_2021</strain>
    </source>
</reference>
<accession>A0AB35UI33</accession>
<organism evidence="1 2">
    <name type="scientific">Dielma fastidiosa</name>
    <dbReference type="NCBI Taxonomy" id="1034346"/>
    <lineage>
        <taxon>Bacteria</taxon>
        <taxon>Bacillati</taxon>
        <taxon>Bacillota</taxon>
        <taxon>Erysipelotrichia</taxon>
        <taxon>Erysipelotrichales</taxon>
        <taxon>Erysipelotrichaceae</taxon>
        <taxon>Dielma</taxon>
    </lineage>
</organism>
<sequence>MAVIYSEEEIRQLIAQLYASDANAGYAALKQLEMISEENAAVSPYLDEFFSMLNHKNSYVRNRGLVLIAANAKWDSAQMIDAKLEHILDHLHDEKPITVRQCVKLLPLLVKDKPELALKITAALRQAQPMAYSANMQKLIAEDIKQSLALIENTDDYKR</sequence>
<protein>
    <recommendedName>
        <fullName evidence="3">SufBD protein</fullName>
    </recommendedName>
</protein>
<evidence type="ECO:0000313" key="2">
    <source>
        <dbReference type="Proteomes" id="UP001276902"/>
    </source>
</evidence>
<gene>
    <name evidence="1" type="ORF">MQE39_05225</name>
</gene>
<dbReference type="Proteomes" id="UP001276902">
    <property type="component" value="Unassembled WGS sequence"/>
</dbReference>